<comment type="similarity">
    <text evidence="1">Belongs to the isochorismatase family.</text>
</comment>
<dbReference type="InterPro" id="IPR036380">
    <property type="entry name" value="Isochorismatase-like_sf"/>
</dbReference>
<evidence type="ECO:0000313" key="3">
    <source>
        <dbReference type="EMBL" id="OXA48043.1"/>
    </source>
</evidence>
<protein>
    <submittedName>
        <fullName evidence="3">Putative isochorismatase family protein PncA</fullName>
    </submittedName>
</protein>
<feature type="domain" description="Isochorismatase-like" evidence="2">
    <location>
        <begin position="13"/>
        <end position="135"/>
    </location>
</feature>
<name>A0A226DS48_FOLCA</name>
<keyword evidence="4" id="KW-1185">Reference proteome</keyword>
<dbReference type="Gene3D" id="3.40.50.850">
    <property type="entry name" value="Isochorismatase-like"/>
    <property type="match status" value="1"/>
</dbReference>
<accession>A0A226DS48</accession>
<evidence type="ECO:0000259" key="2">
    <source>
        <dbReference type="Pfam" id="PF00857"/>
    </source>
</evidence>
<comment type="caution">
    <text evidence="3">The sequence shown here is derived from an EMBL/GenBank/DDBJ whole genome shotgun (WGS) entry which is preliminary data.</text>
</comment>
<sequence>MAVAKRNIAFLIIDMAQEQFHPNGTPIITSWPGHAHILSLAQALPKERVFDSRLWISPADNSSLHELYPGVGIAGRKGTELCAELITKLPGLSTFVKKVQYSAFYGAELDNLMAPENVGVVMLAGINTDYCVFASGMRVQQSVGKPVIAEGLQSLKNFWDARE</sequence>
<dbReference type="EMBL" id="LNIX01000012">
    <property type="protein sequence ID" value="OXA48043.1"/>
    <property type="molecule type" value="Genomic_DNA"/>
</dbReference>
<dbReference type="InterPro" id="IPR000868">
    <property type="entry name" value="Isochorismatase-like_dom"/>
</dbReference>
<gene>
    <name evidence="3" type="ORF">Fcan01_16994</name>
</gene>
<evidence type="ECO:0000256" key="1">
    <source>
        <dbReference type="ARBA" id="ARBA00006336"/>
    </source>
</evidence>
<organism evidence="3 4">
    <name type="scientific">Folsomia candida</name>
    <name type="common">Springtail</name>
    <dbReference type="NCBI Taxonomy" id="158441"/>
    <lineage>
        <taxon>Eukaryota</taxon>
        <taxon>Metazoa</taxon>
        <taxon>Ecdysozoa</taxon>
        <taxon>Arthropoda</taxon>
        <taxon>Hexapoda</taxon>
        <taxon>Collembola</taxon>
        <taxon>Entomobryomorpha</taxon>
        <taxon>Isotomoidea</taxon>
        <taxon>Isotomidae</taxon>
        <taxon>Proisotominae</taxon>
        <taxon>Folsomia</taxon>
    </lineage>
</organism>
<dbReference type="SUPFAM" id="SSF52499">
    <property type="entry name" value="Isochorismatase-like hydrolases"/>
    <property type="match status" value="1"/>
</dbReference>
<reference evidence="3 4" key="1">
    <citation type="submission" date="2015-12" db="EMBL/GenBank/DDBJ databases">
        <title>The genome of Folsomia candida.</title>
        <authorList>
            <person name="Faddeeva A."/>
            <person name="Derks M.F."/>
            <person name="Anvar Y."/>
            <person name="Smit S."/>
            <person name="Van Straalen N."/>
            <person name="Roelofs D."/>
        </authorList>
    </citation>
    <scope>NUCLEOTIDE SEQUENCE [LARGE SCALE GENOMIC DNA]</scope>
    <source>
        <strain evidence="3 4">VU population</strain>
        <tissue evidence="3">Whole body</tissue>
    </source>
</reference>
<dbReference type="Pfam" id="PF00857">
    <property type="entry name" value="Isochorismatase"/>
    <property type="match status" value="1"/>
</dbReference>
<dbReference type="Proteomes" id="UP000198287">
    <property type="component" value="Unassembled WGS sequence"/>
</dbReference>
<evidence type="ECO:0000313" key="4">
    <source>
        <dbReference type="Proteomes" id="UP000198287"/>
    </source>
</evidence>
<dbReference type="OrthoDB" id="3341310at2759"/>
<dbReference type="AlphaFoldDB" id="A0A226DS48"/>
<proteinExistence type="inferred from homology"/>